<dbReference type="SUPFAM" id="SSF53732">
    <property type="entry name" value="Aconitase iron-sulfur domain"/>
    <property type="match status" value="1"/>
</dbReference>
<dbReference type="SUPFAM" id="SSF52016">
    <property type="entry name" value="LeuD/IlvD-like"/>
    <property type="match status" value="1"/>
</dbReference>
<dbReference type="Pfam" id="PF04412">
    <property type="entry name" value="AcnX"/>
    <property type="match status" value="1"/>
</dbReference>
<dbReference type="Gene3D" id="3.50.30.10">
    <property type="entry name" value="Phosphohistidine domain"/>
    <property type="match status" value="1"/>
</dbReference>
<reference evidence="5 6" key="1">
    <citation type="submission" date="2019-12" db="EMBL/GenBank/DDBJ databases">
        <title>Rhizobium genotypes associated with high levels of biological nitrogen fixation by grain legumes in a temperate-maritime cropping system.</title>
        <authorList>
            <person name="Maluk M."/>
            <person name="Francesc Ferrando Molina F."/>
            <person name="Lopez Del Egido L."/>
            <person name="Lafos M."/>
            <person name="Langarica-Fuentes A."/>
            <person name="Gebre Yohannes G."/>
            <person name="Young M.W."/>
            <person name="Martin P."/>
            <person name="Gantlett R."/>
            <person name="Kenicer G."/>
            <person name="Hawes C."/>
            <person name="Begg G.S."/>
            <person name="Quilliam R.S."/>
            <person name="Squire G.R."/>
            <person name="Poole P.S."/>
            <person name="Young P.W."/>
            <person name="Iannetta P.M."/>
            <person name="James E.K."/>
        </authorList>
    </citation>
    <scope>NUCLEOTIDE SEQUENCE [LARGE SCALE GENOMIC DNA]</scope>
    <source>
        <strain evidence="5 6">JHI366</strain>
    </source>
</reference>
<accession>A0A7K3U7H6</accession>
<proteinExistence type="predicted"/>
<gene>
    <name evidence="5" type="ORF">GR197_01965</name>
</gene>
<dbReference type="CDD" id="cd01355">
    <property type="entry name" value="AcnX"/>
    <property type="match status" value="1"/>
</dbReference>
<keyword evidence="2" id="KW-0456">Lyase</keyword>
<evidence type="ECO:0000256" key="1">
    <source>
        <dbReference type="ARBA" id="ARBA00023004"/>
    </source>
</evidence>
<evidence type="ECO:0000256" key="2">
    <source>
        <dbReference type="ARBA" id="ARBA00023239"/>
    </source>
</evidence>
<dbReference type="InterPro" id="IPR036008">
    <property type="entry name" value="Aconitase_4Fe-4S_dom"/>
</dbReference>
<dbReference type="PIRSF" id="PIRSF036630">
    <property type="entry name" value="UCP036630"/>
    <property type="match status" value="1"/>
</dbReference>
<sequence length="573" mass="60039">MTIASASRIVLNGSATGRVVATEEALSFWGGVDPATGDVIDVHHPLRGVSLTGAILMMPTSRGSCTGSGVLLDLILTGRGPAALVFSEAEDVLTLGALIAAEMFDRPMPVIRLSPENFRRLSQAQSASIESGVITSQSLNTQLPAPALADLQLTEEDRSMLSGADGPGAMQAMRIICAMAAQQGATRLIDVSQGHIDGCIYASPANLTFAETIADLGARVRIPTTMNAISVDRANWERQGIPPSFGAPAARLADAYVRMGCRPTFTCSPYLLDSAPQTGETIAWSESNAVIFANTVLGARTAKHPDFLDLCIALTGRAPESGVYLDINRHARLVIEVETPEPVNDAFWPLIGYLIGKKAPDCIPLVKGLGQARPSRDDLKALCAAFGTTSASPMLHVAGVTPEADGPVHPDAGQVSITVEDMHDAWRLLNDGPADVELVAIGSPHASIEECRALAGALTTALMGRRRHPGVAVIVTAGRQVIDQAQGDGTLAALRQAGVQVFPDLCWCSISEPVFPTRTKAVITNSGKYAHYGPGLSGRAVRLASLSDCVEAAISGRVTPRAAGWTGEALLPV</sequence>
<dbReference type="InterPro" id="IPR012047">
    <property type="entry name" value="AcnX"/>
</dbReference>
<evidence type="ECO:0000259" key="3">
    <source>
        <dbReference type="Pfam" id="PF01989"/>
    </source>
</evidence>
<evidence type="ECO:0000313" key="5">
    <source>
        <dbReference type="EMBL" id="NEJ69311.1"/>
    </source>
</evidence>
<name>A0A7K3U7H6_9HYPH</name>
<dbReference type="InterPro" id="IPR002840">
    <property type="entry name" value="PMDh-S-like_dom"/>
</dbReference>
<dbReference type="Proteomes" id="UP000471753">
    <property type="component" value="Unassembled WGS sequence"/>
</dbReference>
<comment type="caution">
    <text evidence="5">The sequence shown here is derived from an EMBL/GenBank/DDBJ whole genome shotgun (WGS) entry which is preliminary data.</text>
</comment>
<organism evidence="5 6">
    <name type="scientific">Rhizobium phaseoli</name>
    <dbReference type="NCBI Taxonomy" id="396"/>
    <lineage>
        <taxon>Bacteria</taxon>
        <taxon>Pseudomonadati</taxon>
        <taxon>Pseudomonadota</taxon>
        <taxon>Alphaproteobacteria</taxon>
        <taxon>Hyphomicrobiales</taxon>
        <taxon>Rhizobiaceae</taxon>
        <taxon>Rhizobium/Agrobacterium group</taxon>
        <taxon>Rhizobium</taxon>
    </lineage>
</organism>
<evidence type="ECO:0000259" key="4">
    <source>
        <dbReference type="Pfam" id="PF04412"/>
    </source>
</evidence>
<dbReference type="InterPro" id="IPR015931">
    <property type="entry name" value="Acnase/IPM_dHydase_lsu_aba_1/3"/>
</dbReference>
<keyword evidence="1" id="KW-0408">Iron</keyword>
<dbReference type="GO" id="GO:0016829">
    <property type="term" value="F:lyase activity"/>
    <property type="evidence" value="ECO:0007669"/>
    <property type="project" value="UniProtKB-KW"/>
</dbReference>
<dbReference type="AlphaFoldDB" id="A0A7K3U7H6"/>
<evidence type="ECO:0000313" key="6">
    <source>
        <dbReference type="Proteomes" id="UP000471753"/>
    </source>
</evidence>
<protein>
    <submittedName>
        <fullName evidence="5">DUF521 domain-containing protein</fullName>
    </submittedName>
</protein>
<dbReference type="Gene3D" id="3.30.499.10">
    <property type="entry name" value="Aconitase, domain 3"/>
    <property type="match status" value="1"/>
</dbReference>
<feature type="domain" description="Phosphomevalonate dehydratase small subunit-like" evidence="3">
    <location>
        <begin position="26"/>
        <end position="100"/>
    </location>
</feature>
<dbReference type="CDD" id="cd01356">
    <property type="entry name" value="AcnX_swivel"/>
    <property type="match status" value="1"/>
</dbReference>
<dbReference type="InterPro" id="IPR007506">
    <property type="entry name" value="PMDh-L-like_dom"/>
</dbReference>
<dbReference type="PANTHER" id="PTHR36577:SF3">
    <property type="entry name" value="DUF521 DOMAIN PROTEIN (AFU_ORTHOLOGUE AFUA_6G00490)"/>
    <property type="match status" value="1"/>
</dbReference>
<dbReference type="PANTHER" id="PTHR36577">
    <property type="entry name" value="DUF521 DOMAIN PROTEIN (AFU_ORTHOLOGUE AFUA_6G00490)"/>
    <property type="match status" value="1"/>
</dbReference>
<dbReference type="EMBL" id="WUFT01000001">
    <property type="protein sequence ID" value="NEJ69311.1"/>
    <property type="molecule type" value="Genomic_DNA"/>
</dbReference>
<dbReference type="RefSeq" id="WP_164006352.1">
    <property type="nucleotide sequence ID" value="NZ_WUFT01000001.1"/>
</dbReference>
<feature type="domain" description="Phosphomevalonate dehydratase large subunit-like" evidence="4">
    <location>
        <begin position="151"/>
        <end position="551"/>
    </location>
</feature>
<dbReference type="Pfam" id="PF01989">
    <property type="entry name" value="AcnX_swivel_put"/>
    <property type="match status" value="1"/>
</dbReference>